<dbReference type="Proteomes" id="UP000037035">
    <property type="component" value="Unassembled WGS sequence"/>
</dbReference>
<comment type="caution">
    <text evidence="1">The sequence shown here is derived from an EMBL/GenBank/DDBJ whole genome shotgun (WGS) entry which is preliminary data.</text>
</comment>
<sequence length="180" mass="20470">MTGNPNLKWRGPKGSCKNADYNYANLKTHIEIESYKIYKKESKSLTSGHHAKSSSCQKYIVPSGNMFWEKSWFLGVVMVLNPLDDLGDNQVAEKISAGFSVINLTARNFDSKKGHTSNMEYEMLSTLVQKFVVEKAHMIYSWGLVKSGKHHWKNLMHHQDVAPGPINSHWTTSDINQLAW</sequence>
<gene>
    <name evidence="1" type="ORF">VP01_624g3</name>
</gene>
<keyword evidence="2" id="KW-1185">Reference proteome</keyword>
<protein>
    <submittedName>
        <fullName evidence="1">Uncharacterized protein</fullName>
    </submittedName>
</protein>
<dbReference type="AlphaFoldDB" id="A0A0L6UGI0"/>
<accession>A0A0L6UGI0</accession>
<dbReference type="EMBL" id="LAVV01011552">
    <property type="protein sequence ID" value="KNZ47656.1"/>
    <property type="molecule type" value="Genomic_DNA"/>
</dbReference>
<dbReference type="VEuPathDB" id="FungiDB:VP01_624g3"/>
<proteinExistence type="predicted"/>
<reference evidence="1 2" key="1">
    <citation type="submission" date="2015-08" db="EMBL/GenBank/DDBJ databases">
        <title>Next Generation Sequencing and Analysis of the Genome of Puccinia sorghi L Schw, the Causal Agent of Maize Common Rust.</title>
        <authorList>
            <person name="Rochi L."/>
            <person name="Burguener G."/>
            <person name="Darino M."/>
            <person name="Turjanski A."/>
            <person name="Kreff E."/>
            <person name="Dieguez M.J."/>
            <person name="Sacco F."/>
        </authorList>
    </citation>
    <scope>NUCLEOTIDE SEQUENCE [LARGE SCALE GENOMIC DNA]</scope>
    <source>
        <strain evidence="1 2">RO10H11247</strain>
    </source>
</reference>
<name>A0A0L6UGI0_9BASI</name>
<evidence type="ECO:0000313" key="1">
    <source>
        <dbReference type="EMBL" id="KNZ47656.1"/>
    </source>
</evidence>
<evidence type="ECO:0000313" key="2">
    <source>
        <dbReference type="Proteomes" id="UP000037035"/>
    </source>
</evidence>
<organism evidence="1 2">
    <name type="scientific">Puccinia sorghi</name>
    <dbReference type="NCBI Taxonomy" id="27349"/>
    <lineage>
        <taxon>Eukaryota</taxon>
        <taxon>Fungi</taxon>
        <taxon>Dikarya</taxon>
        <taxon>Basidiomycota</taxon>
        <taxon>Pucciniomycotina</taxon>
        <taxon>Pucciniomycetes</taxon>
        <taxon>Pucciniales</taxon>
        <taxon>Pucciniaceae</taxon>
        <taxon>Puccinia</taxon>
    </lineage>
</organism>